<dbReference type="STRING" id="45072.Lqua_1230"/>
<protein>
    <submittedName>
        <fullName evidence="7 8">PAP2 superfamily</fullName>
    </submittedName>
</protein>
<feature type="transmembrane region" description="Helical" evidence="5">
    <location>
        <begin position="245"/>
        <end position="264"/>
    </location>
</feature>
<organism evidence="8 10">
    <name type="scientific">Legionella quateirensis</name>
    <dbReference type="NCBI Taxonomy" id="45072"/>
    <lineage>
        <taxon>Bacteria</taxon>
        <taxon>Pseudomonadati</taxon>
        <taxon>Pseudomonadota</taxon>
        <taxon>Gammaproteobacteria</taxon>
        <taxon>Legionellales</taxon>
        <taxon>Legionellaceae</taxon>
        <taxon>Legionella</taxon>
    </lineage>
</organism>
<dbReference type="AlphaFoldDB" id="A0A378KVY3"/>
<sequence length="295" mass="33660">MQNNASRYLPILLGLIISLSLSVLLINSFYFKFPGNNYFPEDTPLLALILFINYFGLILFFGTNTRATNSGKELLYFFGVMCLIALATNAVQLTPFSPIDLYIVRFESKLNINMVRILEWTNTYPWFKYLLNVIYNSIHYQMSIIPLIIIASGRFYLLRDYYFLLLVTAIIGFAFYYFFPTTAPASIISSSLFLPEQTATGYKFYQIHNHINPSTNEGGLIALPSFHTIWAIFCVYLLKEWMIPWIILLIINVLLITSCVLLGWHYPVDILGGFILAAGGFYLLSLTKSKTAISS</sequence>
<keyword evidence="3 5" id="KW-1133">Transmembrane helix</keyword>
<feature type="transmembrane region" description="Helical" evidence="5">
    <location>
        <begin position="43"/>
        <end position="62"/>
    </location>
</feature>
<dbReference type="Proteomes" id="UP000254230">
    <property type="component" value="Unassembled WGS sequence"/>
</dbReference>
<feature type="transmembrane region" description="Helical" evidence="5">
    <location>
        <begin position="270"/>
        <end position="287"/>
    </location>
</feature>
<feature type="transmembrane region" description="Helical" evidence="5">
    <location>
        <begin position="12"/>
        <end position="31"/>
    </location>
</feature>
<dbReference type="Pfam" id="PF14378">
    <property type="entry name" value="PAP2_3"/>
    <property type="match status" value="1"/>
</dbReference>
<dbReference type="RefSeq" id="WP_058473404.1">
    <property type="nucleotide sequence ID" value="NZ_CAAAIL010000005.1"/>
</dbReference>
<accession>A0A378KVY3</accession>
<feature type="transmembrane region" description="Helical" evidence="5">
    <location>
        <begin position="219"/>
        <end position="238"/>
    </location>
</feature>
<evidence type="ECO:0000256" key="3">
    <source>
        <dbReference type="ARBA" id="ARBA00022989"/>
    </source>
</evidence>
<name>A0A378KVY3_9GAMM</name>
<feature type="transmembrane region" description="Helical" evidence="5">
    <location>
        <begin position="129"/>
        <end position="149"/>
    </location>
</feature>
<evidence type="ECO:0000259" key="6">
    <source>
        <dbReference type="Pfam" id="PF14378"/>
    </source>
</evidence>
<dbReference type="Proteomes" id="UP000054639">
    <property type="component" value="Unassembled WGS sequence"/>
</dbReference>
<evidence type="ECO:0000313" key="7">
    <source>
        <dbReference type="EMBL" id="KTD51003.1"/>
    </source>
</evidence>
<dbReference type="EMBL" id="LNYR01000012">
    <property type="protein sequence ID" value="KTD51003.1"/>
    <property type="molecule type" value="Genomic_DNA"/>
</dbReference>
<keyword evidence="9" id="KW-1185">Reference proteome</keyword>
<dbReference type="InterPro" id="IPR026841">
    <property type="entry name" value="Aur1/Ipt1"/>
</dbReference>
<evidence type="ECO:0000313" key="9">
    <source>
        <dbReference type="Proteomes" id="UP000054639"/>
    </source>
</evidence>
<feature type="transmembrane region" description="Helical" evidence="5">
    <location>
        <begin position="74"/>
        <end position="93"/>
    </location>
</feature>
<evidence type="ECO:0000256" key="4">
    <source>
        <dbReference type="ARBA" id="ARBA00023136"/>
    </source>
</evidence>
<reference evidence="7 9" key="1">
    <citation type="submission" date="2015-11" db="EMBL/GenBank/DDBJ databases">
        <title>Genomic analysis of 38 Legionella species identifies large and diverse effector repertoires.</title>
        <authorList>
            <person name="Burstein D."/>
            <person name="Amaro F."/>
            <person name="Zusman T."/>
            <person name="Lifshitz Z."/>
            <person name="Cohen O."/>
            <person name="Gilbert J.A."/>
            <person name="Pupko T."/>
            <person name="Shuman H.A."/>
            <person name="Segal G."/>
        </authorList>
    </citation>
    <scope>NUCLEOTIDE SEQUENCE [LARGE SCALE GENOMIC DNA]</scope>
    <source>
        <strain evidence="7 9">ATCC 49507</strain>
    </source>
</reference>
<gene>
    <name evidence="7" type="ORF">Lqua_1230</name>
    <name evidence="8" type="ORF">NCTC12376_01566</name>
</gene>
<reference evidence="8 10" key="2">
    <citation type="submission" date="2018-06" db="EMBL/GenBank/DDBJ databases">
        <authorList>
            <consortium name="Pathogen Informatics"/>
            <person name="Doyle S."/>
        </authorList>
    </citation>
    <scope>NUCLEOTIDE SEQUENCE [LARGE SCALE GENOMIC DNA]</scope>
    <source>
        <strain evidence="8 10">NCTC12376</strain>
    </source>
</reference>
<evidence type="ECO:0000256" key="1">
    <source>
        <dbReference type="ARBA" id="ARBA00004141"/>
    </source>
</evidence>
<dbReference type="OrthoDB" id="5653236at2"/>
<keyword evidence="4 5" id="KW-0472">Membrane</keyword>
<feature type="transmembrane region" description="Helical" evidence="5">
    <location>
        <begin position="161"/>
        <end position="179"/>
    </location>
</feature>
<dbReference type="PANTHER" id="PTHR31310">
    <property type="match status" value="1"/>
</dbReference>
<dbReference type="GO" id="GO:0016020">
    <property type="term" value="C:membrane"/>
    <property type="evidence" value="ECO:0007669"/>
    <property type="project" value="UniProtKB-SubCell"/>
</dbReference>
<comment type="subcellular location">
    <subcellularLocation>
        <location evidence="1">Membrane</location>
        <topology evidence="1">Multi-pass membrane protein</topology>
    </subcellularLocation>
</comment>
<evidence type="ECO:0000313" key="10">
    <source>
        <dbReference type="Proteomes" id="UP000254230"/>
    </source>
</evidence>
<dbReference type="EMBL" id="UGOW01000001">
    <property type="protein sequence ID" value="STY17751.1"/>
    <property type="molecule type" value="Genomic_DNA"/>
</dbReference>
<evidence type="ECO:0000256" key="5">
    <source>
        <dbReference type="SAM" id="Phobius"/>
    </source>
</evidence>
<feature type="domain" description="Inositolphosphotransferase Aur1/Ipt1" evidence="6">
    <location>
        <begin position="103"/>
        <end position="283"/>
    </location>
</feature>
<keyword evidence="2 5" id="KW-0812">Transmembrane</keyword>
<dbReference type="PANTHER" id="PTHR31310:SF7">
    <property type="entry name" value="PA-PHOSPHATASE RELATED-FAMILY PROTEIN DDB_G0268928"/>
    <property type="match status" value="1"/>
</dbReference>
<dbReference type="InterPro" id="IPR052185">
    <property type="entry name" value="IPC_Synthase-Related"/>
</dbReference>
<evidence type="ECO:0000313" key="8">
    <source>
        <dbReference type="EMBL" id="STY17751.1"/>
    </source>
</evidence>
<evidence type="ECO:0000256" key="2">
    <source>
        <dbReference type="ARBA" id="ARBA00022692"/>
    </source>
</evidence>
<proteinExistence type="predicted"/>